<feature type="transmembrane region" description="Helical" evidence="2">
    <location>
        <begin position="53"/>
        <end position="78"/>
    </location>
</feature>
<keyword evidence="4" id="KW-1185">Reference proteome</keyword>
<proteinExistence type="predicted"/>
<sequence>MVASRKKIICIILATTFFINSCSIFSVYANSYNFLYEGIGSEQQIAYMPRMGGGAIALSTLGITAILTLATYSGITFLDSESMDEFILRFVGLQNAKNLIVEASKSASKAKNGVVTFSRSFIDSVSSIFNKVTVNVDNSYEVIGNQRVLSIDSPKVFNSKEIAAIVNGSMAKDLLVADSRWEIGKQDTRTIRRSNKCFVTYSAGTYQPTYGPKRVNVCIKCNGNASVDDKNYCTGSFLGISETNYTIQNILPILVDNHPGYFIVEHLNSEVGKTGRIVYCKKHKLESSETIVNKKINAVIGTPWTDGTGTIPGTDGSTATDVAIPLPNDMGKLINTPSEKVANPTYPTWKPGESIAIPKIDNPGVSYVPDTGTGNPPDTGTENPPDTGTENPPDTGTENPPDTGTENPPDTGTDYPSIPSTINIPGFDGFKINFEPLTVSFDKFTNKFPFSIPWDFKRVVSAFTEKSKSKAYSGKAPVFEIPILKNKMKLDLTPFVPLANLCKIFVGVGFTVILMLLTKKMTQH</sequence>
<dbReference type="RefSeq" id="WP_046821514.1">
    <property type="nucleotide sequence ID" value="NZ_LBBT01000010.1"/>
</dbReference>
<feature type="compositionally biased region" description="Polar residues" evidence="1">
    <location>
        <begin position="392"/>
        <end position="410"/>
    </location>
</feature>
<reference evidence="3 4" key="1">
    <citation type="submission" date="2015-04" db="EMBL/GenBank/DDBJ databases">
        <title>Microcin producing Clostridium sp. JC272T.</title>
        <authorList>
            <person name="Jyothsna T."/>
            <person name="Sasikala C."/>
            <person name="Ramana C."/>
        </authorList>
    </citation>
    <scope>NUCLEOTIDE SEQUENCE [LARGE SCALE GENOMIC DNA]</scope>
    <source>
        <strain evidence="3 4">JC272</strain>
    </source>
</reference>
<feature type="region of interest" description="Disordered" evidence="1">
    <location>
        <begin position="352"/>
        <end position="418"/>
    </location>
</feature>
<evidence type="ECO:0000313" key="3">
    <source>
        <dbReference type="EMBL" id="KKY02967.1"/>
    </source>
</evidence>
<evidence type="ECO:0000313" key="4">
    <source>
        <dbReference type="Proteomes" id="UP000034407"/>
    </source>
</evidence>
<feature type="transmembrane region" description="Helical" evidence="2">
    <location>
        <begin position="495"/>
        <end position="517"/>
    </location>
</feature>
<dbReference type="PATRIC" id="fig|1629550.3.peg.27"/>
<feature type="compositionally biased region" description="Low complexity" evidence="1">
    <location>
        <begin position="369"/>
        <end position="390"/>
    </location>
</feature>
<keyword evidence="2" id="KW-1133">Transmembrane helix</keyword>
<dbReference type="Proteomes" id="UP000034407">
    <property type="component" value="Unassembled WGS sequence"/>
</dbReference>
<protein>
    <submittedName>
        <fullName evidence="3">Uncharacterized protein</fullName>
    </submittedName>
</protein>
<evidence type="ECO:0000256" key="1">
    <source>
        <dbReference type="SAM" id="MobiDB-lite"/>
    </source>
</evidence>
<comment type="caution">
    <text evidence="3">The sequence shown here is derived from an EMBL/GenBank/DDBJ whole genome shotgun (WGS) entry which is preliminary data.</text>
</comment>
<dbReference type="OrthoDB" id="2088435at2"/>
<gene>
    <name evidence="3" type="ORF">VN21_00350</name>
</gene>
<organism evidence="3 4">
    <name type="scientific">Paraclostridium benzoelyticum</name>
    <dbReference type="NCBI Taxonomy" id="1629550"/>
    <lineage>
        <taxon>Bacteria</taxon>
        <taxon>Bacillati</taxon>
        <taxon>Bacillota</taxon>
        <taxon>Clostridia</taxon>
        <taxon>Peptostreptococcales</taxon>
        <taxon>Peptostreptococcaceae</taxon>
        <taxon>Paraclostridium</taxon>
    </lineage>
</organism>
<dbReference type="EMBL" id="LBBT01000010">
    <property type="protein sequence ID" value="KKY02967.1"/>
    <property type="molecule type" value="Genomic_DNA"/>
</dbReference>
<dbReference type="AlphaFoldDB" id="A0A0M3DNJ4"/>
<name>A0A0M3DNJ4_9FIRM</name>
<evidence type="ECO:0000256" key="2">
    <source>
        <dbReference type="SAM" id="Phobius"/>
    </source>
</evidence>
<keyword evidence="2" id="KW-0812">Transmembrane</keyword>
<keyword evidence="2" id="KW-0472">Membrane</keyword>
<accession>A0A0M3DNJ4</accession>